<dbReference type="InterPro" id="IPR026705">
    <property type="entry name" value="Hid-1/Ecm30"/>
</dbReference>
<feature type="compositionally biased region" description="Gly residues" evidence="1">
    <location>
        <begin position="222"/>
        <end position="231"/>
    </location>
</feature>
<keyword evidence="2" id="KW-0812">Transmembrane</keyword>
<dbReference type="OrthoDB" id="432953at2759"/>
<dbReference type="AlphaFoldDB" id="S3DP57"/>
<keyword evidence="2" id="KW-0472">Membrane</keyword>
<organism evidence="3 4">
    <name type="scientific">Glarea lozoyensis (strain ATCC 20868 / MF5171)</name>
    <dbReference type="NCBI Taxonomy" id="1116229"/>
    <lineage>
        <taxon>Eukaryota</taxon>
        <taxon>Fungi</taxon>
        <taxon>Dikarya</taxon>
        <taxon>Ascomycota</taxon>
        <taxon>Pezizomycotina</taxon>
        <taxon>Leotiomycetes</taxon>
        <taxon>Helotiales</taxon>
        <taxon>Helotiaceae</taxon>
        <taxon>Glarea</taxon>
    </lineage>
</organism>
<dbReference type="STRING" id="1116229.S3DP57"/>
<feature type="compositionally biased region" description="Gly residues" evidence="1">
    <location>
        <begin position="202"/>
        <end position="212"/>
    </location>
</feature>
<keyword evidence="4" id="KW-1185">Reference proteome</keyword>
<dbReference type="RefSeq" id="XP_008079023.1">
    <property type="nucleotide sequence ID" value="XM_008080832.1"/>
</dbReference>
<dbReference type="Pfam" id="PF12722">
    <property type="entry name" value="Hid1"/>
    <property type="match status" value="1"/>
</dbReference>
<dbReference type="EMBL" id="KE145357">
    <property type="protein sequence ID" value="EPE33871.1"/>
    <property type="molecule type" value="Genomic_DNA"/>
</dbReference>
<feature type="transmembrane region" description="Helical" evidence="2">
    <location>
        <begin position="53"/>
        <end position="72"/>
    </location>
</feature>
<dbReference type="OMA" id="IFEDDKW"/>
<dbReference type="Proteomes" id="UP000016922">
    <property type="component" value="Unassembled WGS sequence"/>
</dbReference>
<reference evidence="3 4" key="1">
    <citation type="journal article" date="2013" name="BMC Genomics">
        <title>Genomics-driven discovery of the pneumocandin biosynthetic gene cluster in the fungus Glarea lozoyensis.</title>
        <authorList>
            <person name="Chen L."/>
            <person name="Yue Q."/>
            <person name="Zhang X."/>
            <person name="Xiang M."/>
            <person name="Wang C."/>
            <person name="Li S."/>
            <person name="Che Y."/>
            <person name="Ortiz-Lopez F.J."/>
            <person name="Bills G.F."/>
            <person name="Liu X."/>
            <person name="An Z."/>
        </authorList>
    </citation>
    <scope>NUCLEOTIDE SEQUENCE [LARGE SCALE GENOMIC DNA]</scope>
    <source>
        <strain evidence="4">ATCC 20868 / MF5171</strain>
    </source>
</reference>
<dbReference type="InterPro" id="IPR012578">
    <property type="entry name" value="Nucl_pore_cmplx"/>
</dbReference>
<dbReference type="GO" id="GO:0000138">
    <property type="term" value="C:Golgi trans cisterna"/>
    <property type="evidence" value="ECO:0007669"/>
    <property type="project" value="TreeGrafter"/>
</dbReference>
<proteinExistence type="predicted"/>
<protein>
    <submittedName>
        <fullName evidence="3">High-temperature-induced dauer-formation protein</fullName>
    </submittedName>
</protein>
<evidence type="ECO:0000313" key="4">
    <source>
        <dbReference type="Proteomes" id="UP000016922"/>
    </source>
</evidence>
<dbReference type="eggNOG" id="KOG2226">
    <property type="taxonomic scope" value="Eukaryota"/>
</dbReference>
<evidence type="ECO:0000256" key="2">
    <source>
        <dbReference type="SAM" id="Phobius"/>
    </source>
</evidence>
<dbReference type="GeneID" id="19465937"/>
<name>S3DP57_GLAL2</name>
<feature type="region of interest" description="Disordered" evidence="1">
    <location>
        <begin position="1"/>
        <end position="28"/>
    </location>
</feature>
<dbReference type="GO" id="GO:0005797">
    <property type="term" value="C:Golgi medial cisterna"/>
    <property type="evidence" value="ECO:0007669"/>
    <property type="project" value="TreeGrafter"/>
</dbReference>
<feature type="compositionally biased region" description="Polar residues" evidence="1">
    <location>
        <begin position="156"/>
        <end position="173"/>
    </location>
</feature>
<dbReference type="GO" id="GO:0016020">
    <property type="term" value="C:membrane"/>
    <property type="evidence" value="ECO:0007669"/>
    <property type="project" value="TreeGrafter"/>
</dbReference>
<dbReference type="KEGG" id="glz:GLAREA_06884"/>
<evidence type="ECO:0000256" key="1">
    <source>
        <dbReference type="SAM" id="MobiDB-lite"/>
    </source>
</evidence>
<dbReference type="HOGENOM" id="CLU_007392_0_0_1"/>
<keyword evidence="2" id="KW-1133">Transmembrane helix</keyword>
<feature type="compositionally biased region" description="Polar residues" evidence="1">
    <location>
        <begin position="242"/>
        <end position="253"/>
    </location>
</feature>
<feature type="compositionally biased region" description="Basic and acidic residues" evidence="1">
    <location>
        <begin position="879"/>
        <end position="895"/>
    </location>
</feature>
<dbReference type="PANTHER" id="PTHR21575:SF12">
    <property type="entry name" value="PROTEIN HID1"/>
    <property type="match status" value="1"/>
</dbReference>
<dbReference type="PANTHER" id="PTHR21575">
    <property type="entry name" value="PROTEIN HID1"/>
    <property type="match status" value="1"/>
</dbReference>
<feature type="region of interest" description="Disordered" evidence="1">
    <location>
        <begin position="864"/>
        <end position="963"/>
    </location>
</feature>
<feature type="compositionally biased region" description="Low complexity" evidence="1">
    <location>
        <begin position="898"/>
        <end position="910"/>
    </location>
</feature>
<accession>S3DP57</accession>
<feature type="compositionally biased region" description="Acidic residues" evidence="1">
    <location>
        <begin position="915"/>
        <end position="935"/>
    </location>
</feature>
<feature type="compositionally biased region" description="Polar residues" evidence="1">
    <location>
        <begin position="938"/>
        <end position="957"/>
    </location>
</feature>
<feature type="region of interest" description="Disordered" evidence="1">
    <location>
        <begin position="126"/>
        <end position="254"/>
    </location>
</feature>
<sequence>MSQSMTPSRPSTPVSRAPTAPSTPVTGSWKHPRLDEIIKRQNASTFSDRSIRIIAYNLGGLLVVWFIGRALWTNLPSLFSPNSILQPYATWGYFLLHALFIYNISTACAPLVRTQDNMEDIPLTPAQRKLFGLPPSTKAATPDARYSTPPRYKRTPTLNNSPGSKGSFPNSPLSGKGKDSPLGESFGSQFSPGASPLLQKAMGGGIGAGLGGSRRHSYGSGSPLGPGGSRFGGAPDVPGTPSPSGAKNPSVGLNSKWLYDKERRNSGSARFTQRNLHQPDRCKTHIAMGASDSKLTFKQGIFKLSEEKDIAADDPYWASFWELPETTEDIFSLFSPADIRRTRDTALGNLETLILAVTSRLFILRHHPSFPDPEIAPEKDALNCVRVLTRILPYLYEADQLQPWEDKFFWGVRRKRTRQASLARNVLFDESQEELAKLEAAGEEFEEVKPLAEELIDTLIDLLFFSDFTLPKAPNVKNKVTYAIWSSGVGCNTPVATSREYESNRTEILRLLLTMTSQSMYMSANLLPVTGVKAISYIVTCPDKQVVLSTLCSLLNTSLKYNPASWKIPYNVQVFKDPKLIFVTYALQFMLVVVLYPIPESDPNHTKKNYFRHFLGRLHRPQDFQFITEGITRVLNYPLHASTSYIPGNQQTNNKLTSEMIMLFWEMTQCNKRFRSYIIDTNRSHDFLVLLLYYAIDYKLDASKQGIVRMCVFILQTLSVEKNFGLSLNKKFENQETLPVTIRLQNFNGSYADFLIHSIYNIITTSQGKLTAIYPALLAVINNVSPHLENLSASASSKLLQLFSSMSSPGFLLGNDSNHDLLHSLLESMSSIVEHKYSKNPNFVYAILRNKKRFEALRSFTLESGQEEIERRNKRRKERASDPSDLSETHGRRGSADSIRSPSSSRPRIPALSDVPEEDGTFAIGDDEDDEEDDDHQSTPAESTPTEQPSRASSVSSGIDEVPQQLRGMSEKARGKMPAGMPTFSRQNSTTSLASYTTAGYSATGAFEPTPAWIESWLPELPLHTLLTLLTHLSHLVPGQSPTDTPTPQILRTILKSPFTVEPSPIKIQYFEWSPLSLGWYESLLWSFVFTAEMQVAKGTVGVWNGTGIRLFRVEAVASSGPTLSSPRGAVDAVGSTIVSRIGSMNLRGVGSTGGDQGENISRTGTGSGTGTGLGVVMGLILDIMRDEAGKAWDFMGYFA</sequence>
<evidence type="ECO:0000313" key="3">
    <source>
        <dbReference type="EMBL" id="EPE33871.1"/>
    </source>
</evidence>
<feature type="compositionally biased region" description="Polar residues" evidence="1">
    <location>
        <begin position="1"/>
        <end position="26"/>
    </location>
</feature>
<dbReference type="Pfam" id="PF08058">
    <property type="entry name" value="NPCC"/>
    <property type="match status" value="1"/>
</dbReference>
<gene>
    <name evidence="3" type="ORF">GLAREA_06884</name>
</gene>